<dbReference type="NCBIfam" id="TIGR01120">
    <property type="entry name" value="rpiB"/>
    <property type="match status" value="1"/>
</dbReference>
<comment type="similarity">
    <text evidence="1">Belongs to the LacAB/RpiB family.</text>
</comment>
<dbReference type="AlphaFoldDB" id="A0AAU7DM91"/>
<feature type="active site" description="Proton acceptor" evidence="3">
    <location>
        <position position="66"/>
    </location>
</feature>
<dbReference type="PIRSF" id="PIRSF005384">
    <property type="entry name" value="RpiB_LacA_B"/>
    <property type="match status" value="1"/>
</dbReference>
<keyword evidence="2 4" id="KW-0413">Isomerase</keyword>
<dbReference type="PANTHER" id="PTHR43732">
    <property type="entry name" value="RIBOSE 5-PHOSPHATE ISOMERASE-RELATED"/>
    <property type="match status" value="1"/>
</dbReference>
<dbReference type="SUPFAM" id="SSF89623">
    <property type="entry name" value="Ribose/Galactose isomerase RpiB/AlsB"/>
    <property type="match status" value="1"/>
</dbReference>
<dbReference type="InterPro" id="IPR051812">
    <property type="entry name" value="SPI_LacAB/RpiB"/>
</dbReference>
<dbReference type="Pfam" id="PF02502">
    <property type="entry name" value="LacAB_rpiB"/>
    <property type="match status" value="1"/>
</dbReference>
<accession>A0AAU7DM91</accession>
<evidence type="ECO:0000256" key="1">
    <source>
        <dbReference type="ARBA" id="ARBA00008754"/>
    </source>
</evidence>
<evidence type="ECO:0000313" key="4">
    <source>
        <dbReference type="EMBL" id="XBH18775.1"/>
    </source>
</evidence>
<dbReference type="GO" id="GO:0004751">
    <property type="term" value="F:ribose-5-phosphate isomerase activity"/>
    <property type="evidence" value="ECO:0007669"/>
    <property type="project" value="UniProtKB-EC"/>
</dbReference>
<evidence type="ECO:0000256" key="2">
    <source>
        <dbReference type="ARBA" id="ARBA00023235"/>
    </source>
</evidence>
<dbReference type="EC" id="5.3.1.6" evidence="4"/>
<sequence>MKLVIASDHAGFDLKEEVRAYLTKSEHEILDLGAFKCEPQDDYPDFAERVGEAIKAGDAPRGILICGSGVGVSVAANKIPGIRAGMCHDTYSAHQGVEHDDMNVLVLGARIVGTSLAYELVDAFLRARFISNEERFTRRFKKVLAIEAKYQRSPG</sequence>
<dbReference type="RefSeq" id="WP_348263993.1">
    <property type="nucleotide sequence ID" value="NZ_CP121196.1"/>
</dbReference>
<evidence type="ECO:0000256" key="3">
    <source>
        <dbReference type="PIRSR" id="PIRSR005384-1"/>
    </source>
</evidence>
<dbReference type="NCBIfam" id="NF004051">
    <property type="entry name" value="PRK05571.1"/>
    <property type="match status" value="1"/>
</dbReference>
<dbReference type="EMBL" id="CP121196">
    <property type="protein sequence ID" value="XBH18775.1"/>
    <property type="molecule type" value="Genomic_DNA"/>
</dbReference>
<organism evidence="4">
    <name type="scientific">Telmatobacter sp. DSM 110680</name>
    <dbReference type="NCBI Taxonomy" id="3036704"/>
    <lineage>
        <taxon>Bacteria</taxon>
        <taxon>Pseudomonadati</taxon>
        <taxon>Acidobacteriota</taxon>
        <taxon>Terriglobia</taxon>
        <taxon>Terriglobales</taxon>
        <taxon>Acidobacteriaceae</taxon>
        <taxon>Telmatobacter</taxon>
    </lineage>
</organism>
<dbReference type="InterPro" id="IPR004785">
    <property type="entry name" value="RpiB"/>
</dbReference>
<dbReference type="NCBIfam" id="TIGR00689">
    <property type="entry name" value="rpiB_lacA_lacB"/>
    <property type="match status" value="1"/>
</dbReference>
<dbReference type="InterPro" id="IPR036569">
    <property type="entry name" value="RpiB_LacA_LacB_sf"/>
</dbReference>
<dbReference type="InterPro" id="IPR003500">
    <property type="entry name" value="RpiB_LacA_LacB"/>
</dbReference>
<proteinExistence type="inferred from homology"/>
<name>A0AAU7DM91_9BACT</name>
<gene>
    <name evidence="4" type="primary">rpiB</name>
    <name evidence="4" type="ORF">P8935_05540</name>
</gene>
<dbReference type="GO" id="GO:0005975">
    <property type="term" value="P:carbohydrate metabolic process"/>
    <property type="evidence" value="ECO:0007669"/>
    <property type="project" value="InterPro"/>
</dbReference>
<protein>
    <submittedName>
        <fullName evidence="4">Ribose 5-phosphate isomerase B</fullName>
        <ecNumber evidence="4">5.3.1.6</ecNumber>
    </submittedName>
</protein>
<dbReference type="PANTHER" id="PTHR43732:SF1">
    <property type="entry name" value="RIBOSE 5-PHOSPHATE ISOMERASE"/>
    <property type="match status" value="1"/>
</dbReference>
<reference evidence="4" key="1">
    <citation type="submission" date="2023-03" db="EMBL/GenBank/DDBJ databases">
        <title>Edaphobacter sp.</title>
        <authorList>
            <person name="Huber K.J."/>
            <person name="Papendorf J."/>
            <person name="Pilke C."/>
            <person name="Bunk B."/>
            <person name="Sproeer C."/>
            <person name="Pester M."/>
        </authorList>
    </citation>
    <scope>NUCLEOTIDE SEQUENCE</scope>
    <source>
        <strain evidence="4">DSM 110680</strain>
    </source>
</reference>
<feature type="active site" description="Proton donor" evidence="3">
    <location>
        <position position="99"/>
    </location>
</feature>
<dbReference type="Gene3D" id="3.40.1400.10">
    <property type="entry name" value="Sugar-phosphate isomerase, RpiB/LacA/LacB"/>
    <property type="match status" value="1"/>
</dbReference>